<comment type="function">
    <text evidence="8">DNA-dependent RNA polymerase (RNAP) catalyzes the transcription of DNA into RNA using the four ribonucleoside triphosphates as substrates.</text>
</comment>
<comment type="subcellular location">
    <subcellularLocation>
        <location evidence="8">Cytoplasm</location>
    </subcellularLocation>
</comment>
<dbReference type="STRING" id="1434104.MCMEM_0766"/>
<feature type="binding site" evidence="8">
    <location>
        <position position="26"/>
    </location>
    <ligand>
        <name>Zn(2+)</name>
        <dbReference type="ChEBI" id="CHEBI:29105"/>
    </ligand>
</feature>
<dbReference type="EC" id="2.7.7.6" evidence="8"/>
<dbReference type="OrthoDB" id="129238at2157"/>
<organism evidence="9 10">
    <name type="scientific">Methanococcoides methylutens MM1</name>
    <dbReference type="NCBI Taxonomy" id="1434104"/>
    <lineage>
        <taxon>Archaea</taxon>
        <taxon>Methanobacteriati</taxon>
        <taxon>Methanobacteriota</taxon>
        <taxon>Stenosarchaea group</taxon>
        <taxon>Methanomicrobia</taxon>
        <taxon>Methanosarcinales</taxon>
        <taxon>Methanosarcinaceae</taxon>
        <taxon>Methanococcoides</taxon>
    </lineage>
</organism>
<keyword evidence="5 8" id="KW-0479">Metal-binding</keyword>
<reference evidence="9 10" key="1">
    <citation type="submission" date="2014-07" db="EMBL/GenBank/DDBJ databases">
        <title>Methanogenic archaea and the global carbon cycle.</title>
        <authorList>
            <person name="Henriksen J.R."/>
            <person name="Luke J."/>
            <person name="Reinhart S."/>
            <person name="Benedict M.N."/>
            <person name="Youngblut N.D."/>
            <person name="Metcalf M.E."/>
            <person name="Whitaker R.J."/>
            <person name="Metcalf W.W."/>
        </authorList>
    </citation>
    <scope>NUCLEOTIDE SEQUENCE [LARGE SCALE GENOMIC DNA]</scope>
    <source>
        <strain evidence="9 10">MM1</strain>
    </source>
</reference>
<evidence type="ECO:0000256" key="1">
    <source>
        <dbReference type="ARBA" id="ARBA00022478"/>
    </source>
</evidence>
<evidence type="ECO:0000256" key="4">
    <source>
        <dbReference type="ARBA" id="ARBA00022695"/>
    </source>
</evidence>
<dbReference type="GO" id="GO:0003899">
    <property type="term" value="F:DNA-directed RNA polymerase activity"/>
    <property type="evidence" value="ECO:0007669"/>
    <property type="project" value="UniProtKB-UniRule"/>
</dbReference>
<dbReference type="AlphaFoldDB" id="A0A0E3WZG5"/>
<dbReference type="EMBL" id="CP009518">
    <property type="protein sequence ID" value="AKB84819.1"/>
    <property type="molecule type" value="Genomic_DNA"/>
</dbReference>
<dbReference type="GO" id="GO:0000428">
    <property type="term" value="C:DNA-directed RNA polymerase complex"/>
    <property type="evidence" value="ECO:0007669"/>
    <property type="project" value="UniProtKB-KW"/>
</dbReference>
<dbReference type="Proteomes" id="UP000033048">
    <property type="component" value="Chromosome"/>
</dbReference>
<evidence type="ECO:0000256" key="7">
    <source>
        <dbReference type="ARBA" id="ARBA00023163"/>
    </source>
</evidence>
<evidence type="ECO:0000256" key="6">
    <source>
        <dbReference type="ARBA" id="ARBA00022833"/>
    </source>
</evidence>
<comment type="catalytic activity">
    <reaction evidence="8">
        <text>RNA(n) + a ribonucleoside 5'-triphosphate = RNA(n+1) + diphosphate</text>
        <dbReference type="Rhea" id="RHEA:21248"/>
        <dbReference type="Rhea" id="RHEA-COMP:14527"/>
        <dbReference type="Rhea" id="RHEA-COMP:17342"/>
        <dbReference type="ChEBI" id="CHEBI:33019"/>
        <dbReference type="ChEBI" id="CHEBI:61557"/>
        <dbReference type="ChEBI" id="CHEBI:140395"/>
        <dbReference type="EC" id="2.7.7.6"/>
    </reaction>
</comment>
<protein>
    <recommendedName>
        <fullName evidence="8">DNA-directed RNA polymerase subunit Rpo12</fullName>
        <ecNumber evidence="8">2.7.7.6</ecNumber>
    </recommendedName>
    <alternativeName>
        <fullName evidence="8">DNA-directed RNA polymerase subunit P</fullName>
    </alternativeName>
</protein>
<proteinExistence type="inferred from homology"/>
<keyword evidence="4 8" id="KW-0548">Nucleotidyltransferase</keyword>
<evidence type="ECO:0000313" key="9">
    <source>
        <dbReference type="EMBL" id="AKB84819.1"/>
    </source>
</evidence>
<evidence type="ECO:0000256" key="2">
    <source>
        <dbReference type="ARBA" id="ARBA00022490"/>
    </source>
</evidence>
<evidence type="ECO:0000256" key="8">
    <source>
        <dbReference type="HAMAP-Rule" id="MF_00615"/>
    </source>
</evidence>
<comment type="similarity">
    <text evidence="8">Belongs to the archaeal Rpo12/eukaryotic RPC10 RNA polymerase subunit family.</text>
</comment>
<sequence length="46" mass="5477">MDYKCTRCKRPVEIDYEYTGIRCPYCGHRILVKERPQASIKTVKVE</sequence>
<keyword evidence="10" id="KW-1185">Reference proteome</keyword>
<name>A0A0E3WZG5_METMT</name>
<dbReference type="InterPro" id="IPR029040">
    <property type="entry name" value="RPABC4/Spt4"/>
</dbReference>
<dbReference type="RefSeq" id="WP_048204985.1">
    <property type="nucleotide sequence ID" value="NZ_CP009518.1"/>
</dbReference>
<feature type="binding site" evidence="8">
    <location>
        <position position="23"/>
    </location>
    <ligand>
        <name>Zn(2+)</name>
        <dbReference type="ChEBI" id="CHEBI:29105"/>
    </ligand>
</feature>
<dbReference type="SUPFAM" id="SSF63393">
    <property type="entry name" value="RNA polymerase subunits"/>
    <property type="match status" value="1"/>
</dbReference>
<comment type="subunit">
    <text evidence="8">Part of the RNA polymerase complex.</text>
</comment>
<feature type="binding site" evidence="8">
    <location>
        <position position="8"/>
    </location>
    <ligand>
        <name>Zn(2+)</name>
        <dbReference type="ChEBI" id="CHEBI:29105"/>
    </ligand>
</feature>
<dbReference type="Pfam" id="PF03604">
    <property type="entry name" value="Zn_ribbon_RPAB4"/>
    <property type="match status" value="1"/>
</dbReference>
<dbReference type="GO" id="GO:0008270">
    <property type="term" value="F:zinc ion binding"/>
    <property type="evidence" value="ECO:0007669"/>
    <property type="project" value="UniProtKB-UniRule"/>
</dbReference>
<keyword evidence="2 8" id="KW-0963">Cytoplasm</keyword>
<dbReference type="Gene3D" id="2.20.28.30">
    <property type="entry name" value="RNA polymerase ii, chain L"/>
    <property type="match status" value="1"/>
</dbReference>
<keyword evidence="6 8" id="KW-0862">Zinc</keyword>
<accession>A0A0E3WZG5</accession>
<evidence type="ECO:0000256" key="5">
    <source>
        <dbReference type="ARBA" id="ARBA00022723"/>
    </source>
</evidence>
<evidence type="ECO:0000256" key="3">
    <source>
        <dbReference type="ARBA" id="ARBA00022679"/>
    </source>
</evidence>
<dbReference type="HAMAP" id="MF_00615">
    <property type="entry name" value="RNApol_arch_Rpo12"/>
    <property type="match status" value="1"/>
</dbReference>
<dbReference type="PATRIC" id="fig|1434104.5.peg.829"/>
<evidence type="ECO:0000313" key="10">
    <source>
        <dbReference type="Proteomes" id="UP000033048"/>
    </source>
</evidence>
<dbReference type="GO" id="GO:0005737">
    <property type="term" value="C:cytoplasm"/>
    <property type="evidence" value="ECO:0007669"/>
    <property type="project" value="UniProtKB-SubCell"/>
</dbReference>
<comment type="cofactor">
    <cofactor evidence="8">
        <name>Zn(2+)</name>
        <dbReference type="ChEBI" id="CHEBI:29105"/>
    </cofactor>
    <text evidence="8">Binds 1 zinc ion.</text>
</comment>
<dbReference type="SMART" id="SM00659">
    <property type="entry name" value="RPOLCX"/>
    <property type="match status" value="1"/>
</dbReference>
<dbReference type="InterPro" id="IPR023464">
    <property type="entry name" value="Rpo12"/>
</dbReference>
<dbReference type="GO" id="GO:0006351">
    <property type="term" value="P:DNA-templated transcription"/>
    <property type="evidence" value="ECO:0007669"/>
    <property type="project" value="UniProtKB-UniRule"/>
</dbReference>
<keyword evidence="3 8" id="KW-0808">Transferase</keyword>
<gene>
    <name evidence="8" type="primary">rpo12</name>
    <name evidence="8" type="synonym">rpoP</name>
    <name evidence="9" type="ORF">MCMEM_0766</name>
</gene>
<keyword evidence="1 8" id="KW-0240">DNA-directed RNA polymerase</keyword>
<dbReference type="NCBIfam" id="NF001606">
    <property type="entry name" value="PRK00398.1-3"/>
    <property type="match status" value="1"/>
</dbReference>
<dbReference type="GeneID" id="24893283"/>
<dbReference type="KEGG" id="mmet:MCMEM_0766"/>
<keyword evidence="7 8" id="KW-0804">Transcription</keyword>
<dbReference type="GO" id="GO:0003677">
    <property type="term" value="F:DNA binding"/>
    <property type="evidence" value="ECO:0007669"/>
    <property type="project" value="InterPro"/>
</dbReference>
<dbReference type="InterPro" id="IPR006591">
    <property type="entry name" value="RNAP_P/RPABC4"/>
</dbReference>
<dbReference type="HOGENOM" id="CLU_179456_2_1_2"/>